<organism evidence="1 2">
    <name type="scientific">Nitrobacter winogradskyi</name>
    <name type="common">Nitrobacter agilis</name>
    <dbReference type="NCBI Taxonomy" id="913"/>
    <lineage>
        <taxon>Bacteria</taxon>
        <taxon>Pseudomonadati</taxon>
        <taxon>Pseudomonadota</taxon>
        <taxon>Alphaproteobacteria</taxon>
        <taxon>Hyphomicrobiales</taxon>
        <taxon>Nitrobacteraceae</taxon>
        <taxon>Nitrobacter</taxon>
    </lineage>
</organism>
<gene>
    <name evidence="1" type="ORF">J2S34_001392</name>
</gene>
<comment type="caution">
    <text evidence="1">The sequence shown here is derived from an EMBL/GenBank/DDBJ whole genome shotgun (WGS) entry which is preliminary data.</text>
</comment>
<name>A0ACC6AGJ4_NITWI</name>
<evidence type="ECO:0000313" key="2">
    <source>
        <dbReference type="Proteomes" id="UP001205486"/>
    </source>
</evidence>
<proteinExistence type="predicted"/>
<sequence length="58" mass="6743">MELLIPPRHREQFGTLKEHYATGPTKVGPITWNGYLRVRTDDQRLIDALKQELDAQPQ</sequence>
<dbReference type="EMBL" id="JALJZS010000001">
    <property type="protein sequence ID" value="MCP1998970.1"/>
    <property type="molecule type" value="Genomic_DNA"/>
</dbReference>
<protein>
    <submittedName>
        <fullName evidence="1">Uncharacterized protein</fullName>
    </submittedName>
</protein>
<reference evidence="1" key="1">
    <citation type="submission" date="2022-03" db="EMBL/GenBank/DDBJ databases">
        <title>Interactions between chemoautotrophic and heterotrophic bacteria.</title>
        <authorList>
            <person name="Santoro A."/>
        </authorList>
    </citation>
    <scope>NUCLEOTIDE SEQUENCE</scope>
    <source>
        <strain evidence="1">Nb-106</strain>
    </source>
</reference>
<keyword evidence="2" id="KW-1185">Reference proteome</keyword>
<accession>A0ACC6AGJ4</accession>
<evidence type="ECO:0000313" key="1">
    <source>
        <dbReference type="EMBL" id="MCP1998970.1"/>
    </source>
</evidence>
<dbReference type="Proteomes" id="UP001205486">
    <property type="component" value="Unassembled WGS sequence"/>
</dbReference>